<dbReference type="InterPro" id="IPR013728">
    <property type="entry name" value="BT_3987-like_N"/>
</dbReference>
<evidence type="ECO:0000259" key="1">
    <source>
        <dbReference type="Pfam" id="PF08522"/>
    </source>
</evidence>
<sequence>MKKILRLFLVGSLLLVSCQDDEEMKYASVYFPLATWADGNGIFQTKFDFSRDTTYIVGAYCSGSIMPEHDIRVTMELATDSLASAKQASAAIRAYDLLPESAYTVEPASLECTIRRGTERGDLLVTFHTSQLDADKKYILPLRIRSVSEYEIAPRYNTLFFGITKR</sequence>
<dbReference type="EMBL" id="JBBMFL010000025">
    <property type="protein sequence ID" value="MEQ2546211.1"/>
    <property type="molecule type" value="Genomic_DNA"/>
</dbReference>
<accession>A0ABV1H0K3</accession>
<feature type="domain" description="BT-3987-like N-terminal" evidence="1">
    <location>
        <begin position="29"/>
        <end position="150"/>
    </location>
</feature>
<keyword evidence="3" id="KW-1185">Reference proteome</keyword>
<gene>
    <name evidence="2" type="ORF">WMO46_14790</name>
</gene>
<dbReference type="PROSITE" id="PS51257">
    <property type="entry name" value="PROKAR_LIPOPROTEIN"/>
    <property type="match status" value="1"/>
</dbReference>
<organism evidence="2 3">
    <name type="scientific">Alistipes intestinihominis</name>
    <dbReference type="NCBI Taxonomy" id="3133172"/>
    <lineage>
        <taxon>Bacteria</taxon>
        <taxon>Pseudomonadati</taxon>
        <taxon>Bacteroidota</taxon>
        <taxon>Bacteroidia</taxon>
        <taxon>Bacteroidales</taxon>
        <taxon>Rikenellaceae</taxon>
        <taxon>Alistipes</taxon>
    </lineage>
</organism>
<evidence type="ECO:0000313" key="3">
    <source>
        <dbReference type="Proteomes" id="UP001460202"/>
    </source>
</evidence>
<name>A0ABV1H0K3_9BACT</name>
<proteinExistence type="predicted"/>
<dbReference type="Proteomes" id="UP001460202">
    <property type="component" value="Unassembled WGS sequence"/>
</dbReference>
<dbReference type="RefSeq" id="WP_242493081.1">
    <property type="nucleotide sequence ID" value="NZ_JBBMFL010000025.1"/>
</dbReference>
<protein>
    <submittedName>
        <fullName evidence="2">DUF1735 domain-containing protein</fullName>
    </submittedName>
</protein>
<comment type="caution">
    <text evidence="2">The sequence shown here is derived from an EMBL/GenBank/DDBJ whole genome shotgun (WGS) entry which is preliminary data.</text>
</comment>
<reference evidence="2 3" key="1">
    <citation type="submission" date="2024-03" db="EMBL/GenBank/DDBJ databases">
        <title>Human intestinal bacterial collection.</title>
        <authorList>
            <person name="Pauvert C."/>
            <person name="Hitch T.C.A."/>
            <person name="Clavel T."/>
        </authorList>
    </citation>
    <scope>NUCLEOTIDE SEQUENCE [LARGE SCALE GENOMIC DNA]</scope>
    <source>
        <strain evidence="2 3">CLA-KB-H122</strain>
    </source>
</reference>
<dbReference type="Gene3D" id="2.60.40.1740">
    <property type="entry name" value="hypothetical protein (bacova_03559)"/>
    <property type="match status" value="1"/>
</dbReference>
<dbReference type="GeneID" id="78178822"/>
<dbReference type="Pfam" id="PF08522">
    <property type="entry name" value="BT_3987-like_N"/>
    <property type="match status" value="1"/>
</dbReference>
<evidence type="ECO:0000313" key="2">
    <source>
        <dbReference type="EMBL" id="MEQ2546211.1"/>
    </source>
</evidence>